<dbReference type="HOGENOM" id="CLU_034618_1_1_1"/>
<reference evidence="17" key="2">
    <citation type="submission" date="2025-09" db="UniProtKB">
        <authorList>
            <consortium name="Ensembl"/>
        </authorList>
    </citation>
    <scope>IDENTIFICATION</scope>
</reference>
<keyword evidence="5" id="KW-0408">Iron</keyword>
<dbReference type="Gene3D" id="3.40.50.720">
    <property type="entry name" value="NAD(P)-binding Rossmann-like Domain"/>
    <property type="match status" value="1"/>
</dbReference>
<comment type="cofactor">
    <cofactor evidence="1">
        <name>heme b</name>
        <dbReference type="ChEBI" id="CHEBI:60344"/>
    </cofactor>
</comment>
<dbReference type="PANTHER" id="PTHR14239">
    <property type="entry name" value="DUDULIN-RELATED"/>
    <property type="match status" value="1"/>
</dbReference>
<reference evidence="17" key="1">
    <citation type="submission" date="2025-08" db="UniProtKB">
        <authorList>
            <consortium name="Ensembl"/>
        </authorList>
    </citation>
    <scope>IDENTIFICATION</scope>
</reference>
<dbReference type="PANTHER" id="PTHR14239:SF5">
    <property type="entry name" value="METALLOREDUCTASE STEAP4"/>
    <property type="match status" value="1"/>
</dbReference>
<keyword evidence="7" id="KW-0967">Endosome</keyword>
<name>S4RCJ5_PETMA</name>
<dbReference type="OMA" id="GWERNPK"/>
<proteinExistence type="inferred from homology"/>
<accession>S4RCJ5</accession>
<comment type="cofactor">
    <cofactor evidence="2">
        <name>FAD</name>
        <dbReference type="ChEBI" id="CHEBI:57692"/>
    </cofactor>
</comment>
<dbReference type="InterPro" id="IPR028939">
    <property type="entry name" value="P5C_Rdtase_cat_N"/>
</dbReference>
<feature type="transmembrane region" description="Helical" evidence="14">
    <location>
        <begin position="386"/>
        <end position="408"/>
    </location>
</feature>
<dbReference type="Pfam" id="PF03807">
    <property type="entry name" value="F420_oxidored"/>
    <property type="match status" value="1"/>
</dbReference>
<comment type="catalytic activity">
    <reaction evidence="13">
        <text>2 Fe(2+) + NADP(+) + H(+) = 2 Fe(3+) + NADPH</text>
        <dbReference type="Rhea" id="RHEA:71767"/>
        <dbReference type="ChEBI" id="CHEBI:15378"/>
        <dbReference type="ChEBI" id="CHEBI:29033"/>
        <dbReference type="ChEBI" id="CHEBI:29034"/>
        <dbReference type="ChEBI" id="CHEBI:57783"/>
        <dbReference type="ChEBI" id="CHEBI:58349"/>
    </reaction>
    <physiologicalReaction direction="right-to-left" evidence="13">
        <dbReference type="Rhea" id="RHEA:71769"/>
    </physiologicalReaction>
</comment>
<evidence type="ECO:0000313" key="17">
    <source>
        <dbReference type="Ensembl" id="ENSPMAP00000002927.1"/>
    </source>
</evidence>
<evidence type="ECO:0000256" key="12">
    <source>
        <dbReference type="ARBA" id="ARBA00048958"/>
    </source>
</evidence>
<evidence type="ECO:0000256" key="2">
    <source>
        <dbReference type="ARBA" id="ARBA00001974"/>
    </source>
</evidence>
<organism evidence="17">
    <name type="scientific">Petromyzon marinus</name>
    <name type="common">Sea lamprey</name>
    <dbReference type="NCBI Taxonomy" id="7757"/>
    <lineage>
        <taxon>Eukaryota</taxon>
        <taxon>Metazoa</taxon>
        <taxon>Chordata</taxon>
        <taxon>Craniata</taxon>
        <taxon>Vertebrata</taxon>
        <taxon>Cyclostomata</taxon>
        <taxon>Hyperoartia</taxon>
        <taxon>Petromyzontiformes</taxon>
        <taxon>Petromyzontidae</taxon>
        <taxon>Petromyzon</taxon>
    </lineage>
</organism>
<dbReference type="GO" id="GO:0010008">
    <property type="term" value="C:endosome membrane"/>
    <property type="evidence" value="ECO:0007669"/>
    <property type="project" value="UniProtKB-SubCell"/>
</dbReference>
<evidence type="ECO:0000259" key="16">
    <source>
        <dbReference type="Pfam" id="PF03807"/>
    </source>
</evidence>
<evidence type="ECO:0000256" key="11">
    <source>
        <dbReference type="ARBA" id="ARBA00023136"/>
    </source>
</evidence>
<dbReference type="GO" id="GO:0008823">
    <property type="term" value="F:cupric reductase (NADH) activity"/>
    <property type="evidence" value="ECO:0007669"/>
    <property type="project" value="TreeGrafter"/>
</dbReference>
<evidence type="ECO:0000256" key="8">
    <source>
        <dbReference type="ARBA" id="ARBA00022989"/>
    </source>
</evidence>
<keyword evidence="5" id="KW-0813">Transport</keyword>
<dbReference type="GO" id="GO:0006826">
    <property type="term" value="P:iron ion transport"/>
    <property type="evidence" value="ECO:0007669"/>
    <property type="project" value="UniProtKB-KW"/>
</dbReference>
<dbReference type="GO" id="GO:0015677">
    <property type="term" value="P:copper ion import"/>
    <property type="evidence" value="ECO:0007669"/>
    <property type="project" value="TreeGrafter"/>
</dbReference>
<feature type="transmembrane region" description="Helical" evidence="14">
    <location>
        <begin position="347"/>
        <end position="365"/>
    </location>
</feature>
<evidence type="ECO:0000256" key="3">
    <source>
        <dbReference type="ARBA" id="ARBA00004337"/>
    </source>
</evidence>
<dbReference type="GO" id="GO:0005886">
    <property type="term" value="C:plasma membrane"/>
    <property type="evidence" value="ECO:0007669"/>
    <property type="project" value="TreeGrafter"/>
</dbReference>
<keyword evidence="5" id="KW-0406">Ion transport</keyword>
<keyword evidence="6 14" id="KW-0812">Transmembrane</keyword>
<feature type="domain" description="Ferric oxidoreductase" evidence="15">
    <location>
        <begin position="252"/>
        <end position="391"/>
    </location>
</feature>
<dbReference type="GeneTree" id="ENSGT00390000008042"/>
<sequence length="472" mass="51935">PERECATTTAAAAAKKYSRNIAVLGMGDLGRSLAMCFHQRGIAVVLGSRNPEAASSLLPAGSRIASYADAASEADLVIIAVMRHHYSSLHDAVGDLAGKTLLDLSNNKHKGQYEDSNAEHLAKIFPQAHVVKCLNTLSAWALQSGLENSSKQVFICGDDPDAKTQVHALVNRMGLMPVDRGSLAASQELENIPLELFPTWRLTVTLSLGIVAFFYIYSTVIYVLYYYLENDKSTFYQLAIQMPNNAFPCASLVMLALVYLPGVLAGFVQLHRGTKYSRFPGWLDRWLRCRKELGIAAFLLGCLHAVYTLVMPIRKPIIDSATQRIINQIAANKTTKTSNLELWQGELYLAFGILGIGVLAVQAIVSLPSVGNSLNWREFRFVQSTLGYLGLALVTAHTICFGGTSFLSVQSYSWGMPHSYMISLLLPCAVLVFRFLLALPCLARPLSHIRQGWERGTAELKNTRKEIPRTPL</sequence>
<evidence type="ECO:0000256" key="1">
    <source>
        <dbReference type="ARBA" id="ARBA00001970"/>
    </source>
</evidence>
<feature type="transmembrane region" description="Helical" evidence="14">
    <location>
        <begin position="202"/>
        <end position="225"/>
    </location>
</feature>
<evidence type="ECO:0000256" key="6">
    <source>
        <dbReference type="ARBA" id="ARBA00022692"/>
    </source>
</evidence>
<feature type="transmembrane region" description="Helical" evidence="14">
    <location>
        <begin position="293"/>
        <end position="313"/>
    </location>
</feature>
<dbReference type="InterPro" id="IPR051267">
    <property type="entry name" value="STEAP_metalloreductase"/>
</dbReference>
<dbReference type="Ensembl" id="ENSPMAT00000002941.1">
    <property type="protein sequence ID" value="ENSPMAP00000002927.1"/>
    <property type="gene ID" value="ENSPMAG00000002681.1"/>
</dbReference>
<protein>
    <submittedName>
        <fullName evidence="17">STEAP family member 4</fullName>
    </submittedName>
</protein>
<evidence type="ECO:0000256" key="9">
    <source>
        <dbReference type="ARBA" id="ARBA00023002"/>
    </source>
</evidence>
<evidence type="ECO:0000256" key="13">
    <source>
        <dbReference type="ARBA" id="ARBA00049387"/>
    </source>
</evidence>
<comment type="catalytic activity">
    <reaction evidence="12">
        <text>2 Cu(+) + NADP(+) + H(+) = 2 Cu(2+) + NADPH</text>
        <dbReference type="Rhea" id="RHEA:71771"/>
        <dbReference type="ChEBI" id="CHEBI:15378"/>
        <dbReference type="ChEBI" id="CHEBI:29036"/>
        <dbReference type="ChEBI" id="CHEBI:49552"/>
        <dbReference type="ChEBI" id="CHEBI:57783"/>
        <dbReference type="ChEBI" id="CHEBI:58349"/>
    </reaction>
    <physiologicalReaction direction="right-to-left" evidence="12">
        <dbReference type="Rhea" id="RHEA:71773"/>
    </physiologicalReaction>
</comment>
<evidence type="ECO:0000256" key="4">
    <source>
        <dbReference type="ARBA" id="ARBA00007729"/>
    </source>
</evidence>
<dbReference type="InterPro" id="IPR013130">
    <property type="entry name" value="Fe3_Rdtase_TM_dom"/>
</dbReference>
<keyword evidence="10" id="KW-0186">Copper</keyword>
<dbReference type="SUPFAM" id="SSF51735">
    <property type="entry name" value="NAD(P)-binding Rossmann-fold domains"/>
    <property type="match status" value="1"/>
</dbReference>
<dbReference type="STRING" id="7757.ENSPMAP00000002927"/>
<comment type="similarity">
    <text evidence="4">Belongs to the STEAP family.</text>
</comment>
<keyword evidence="5" id="KW-0410">Iron transport</keyword>
<evidence type="ECO:0000256" key="5">
    <source>
        <dbReference type="ARBA" id="ARBA00022496"/>
    </source>
</evidence>
<evidence type="ECO:0000256" key="10">
    <source>
        <dbReference type="ARBA" id="ARBA00023008"/>
    </source>
</evidence>
<dbReference type="AlphaFoldDB" id="S4RCJ5"/>
<keyword evidence="9" id="KW-0560">Oxidoreductase</keyword>
<evidence type="ECO:0000256" key="7">
    <source>
        <dbReference type="ARBA" id="ARBA00022753"/>
    </source>
</evidence>
<feature type="transmembrane region" description="Helical" evidence="14">
    <location>
        <begin position="420"/>
        <end position="443"/>
    </location>
</feature>
<keyword evidence="11 14" id="KW-0472">Membrane</keyword>
<comment type="subcellular location">
    <subcellularLocation>
        <location evidence="3">Endosome membrane</location>
        <topology evidence="3">Multi-pass membrane protein</topology>
    </subcellularLocation>
</comment>
<feature type="domain" description="Pyrroline-5-carboxylate reductase catalytic N-terminal" evidence="16">
    <location>
        <begin position="21"/>
        <end position="106"/>
    </location>
</feature>
<evidence type="ECO:0000259" key="15">
    <source>
        <dbReference type="Pfam" id="PF01794"/>
    </source>
</evidence>
<dbReference type="GO" id="GO:0052851">
    <property type="term" value="F:ferric-chelate reductase (NADPH) activity"/>
    <property type="evidence" value="ECO:0007669"/>
    <property type="project" value="TreeGrafter"/>
</dbReference>
<keyword evidence="8 14" id="KW-1133">Transmembrane helix</keyword>
<feature type="transmembrane region" description="Helical" evidence="14">
    <location>
        <begin position="245"/>
        <end position="268"/>
    </location>
</feature>
<dbReference type="Pfam" id="PF01794">
    <property type="entry name" value="Ferric_reduct"/>
    <property type="match status" value="1"/>
</dbReference>
<evidence type="ECO:0000256" key="14">
    <source>
        <dbReference type="SAM" id="Phobius"/>
    </source>
</evidence>
<dbReference type="InterPro" id="IPR036291">
    <property type="entry name" value="NAD(P)-bd_dom_sf"/>
</dbReference>